<evidence type="ECO:0000313" key="3">
    <source>
        <dbReference type="Proteomes" id="UP000299102"/>
    </source>
</evidence>
<organism evidence="2 3">
    <name type="scientific">Eumeta variegata</name>
    <name type="common">Bagworm moth</name>
    <name type="synonym">Eumeta japonica</name>
    <dbReference type="NCBI Taxonomy" id="151549"/>
    <lineage>
        <taxon>Eukaryota</taxon>
        <taxon>Metazoa</taxon>
        <taxon>Ecdysozoa</taxon>
        <taxon>Arthropoda</taxon>
        <taxon>Hexapoda</taxon>
        <taxon>Insecta</taxon>
        <taxon>Pterygota</taxon>
        <taxon>Neoptera</taxon>
        <taxon>Endopterygota</taxon>
        <taxon>Lepidoptera</taxon>
        <taxon>Glossata</taxon>
        <taxon>Ditrysia</taxon>
        <taxon>Tineoidea</taxon>
        <taxon>Psychidae</taxon>
        <taxon>Oiketicinae</taxon>
        <taxon>Eumeta</taxon>
    </lineage>
</organism>
<keyword evidence="3" id="KW-1185">Reference proteome</keyword>
<reference evidence="2 3" key="1">
    <citation type="journal article" date="2019" name="Commun. Biol.">
        <title>The bagworm genome reveals a unique fibroin gene that provides high tensile strength.</title>
        <authorList>
            <person name="Kono N."/>
            <person name="Nakamura H."/>
            <person name="Ohtoshi R."/>
            <person name="Tomita M."/>
            <person name="Numata K."/>
            <person name="Arakawa K."/>
        </authorList>
    </citation>
    <scope>NUCLEOTIDE SEQUENCE [LARGE SCALE GENOMIC DNA]</scope>
</reference>
<evidence type="ECO:0000256" key="1">
    <source>
        <dbReference type="SAM" id="MobiDB-lite"/>
    </source>
</evidence>
<accession>A0A4C1YE06</accession>
<proteinExistence type="predicted"/>
<gene>
    <name evidence="2" type="ORF">EVAR_57425_1</name>
</gene>
<dbReference type="EMBL" id="BGZK01001159">
    <property type="protein sequence ID" value="GBP72879.1"/>
    <property type="molecule type" value="Genomic_DNA"/>
</dbReference>
<name>A0A4C1YE06_EUMVA</name>
<dbReference type="Proteomes" id="UP000299102">
    <property type="component" value="Unassembled WGS sequence"/>
</dbReference>
<sequence length="108" mass="12895">MYVTDYRDLEHIIDEKTGLSRIIHRKQEWNRRRRLERTERRKEDLLGPSAQVTRPNYVGNLENSKDPSMLTSFTAHSSGQTFSVQYLPDRRPRPHCCEKLFCMLELFP</sequence>
<protein>
    <submittedName>
        <fullName evidence="2">Uncharacterized protein</fullName>
    </submittedName>
</protein>
<comment type="caution">
    <text evidence="2">The sequence shown here is derived from an EMBL/GenBank/DDBJ whole genome shotgun (WGS) entry which is preliminary data.</text>
</comment>
<dbReference type="AlphaFoldDB" id="A0A4C1YE06"/>
<evidence type="ECO:0000313" key="2">
    <source>
        <dbReference type="EMBL" id="GBP72879.1"/>
    </source>
</evidence>
<feature type="region of interest" description="Disordered" evidence="1">
    <location>
        <begin position="37"/>
        <end position="72"/>
    </location>
</feature>